<dbReference type="PIRSF" id="PIRSF038958">
    <property type="entry name" value="PG_synth_SpoVB"/>
    <property type="match status" value="1"/>
</dbReference>
<dbReference type="Pfam" id="PF01943">
    <property type="entry name" value="Polysacc_synt"/>
    <property type="match status" value="1"/>
</dbReference>
<dbReference type="InterPro" id="IPR002797">
    <property type="entry name" value="Polysacc_synth"/>
</dbReference>
<feature type="transmembrane region" description="Helical" evidence="6">
    <location>
        <begin position="126"/>
        <end position="146"/>
    </location>
</feature>
<organism evidence="7 8">
    <name type="scientific">[Clostridium] leptum</name>
    <dbReference type="NCBI Taxonomy" id="1535"/>
    <lineage>
        <taxon>Bacteria</taxon>
        <taxon>Bacillati</taxon>
        <taxon>Bacillota</taxon>
        <taxon>Clostridia</taxon>
        <taxon>Eubacteriales</taxon>
        <taxon>Oscillospiraceae</taxon>
        <taxon>Oscillospiraceae incertae sedis</taxon>
    </lineage>
</organism>
<evidence type="ECO:0000256" key="3">
    <source>
        <dbReference type="ARBA" id="ARBA00022692"/>
    </source>
</evidence>
<evidence type="ECO:0000256" key="4">
    <source>
        <dbReference type="ARBA" id="ARBA00022989"/>
    </source>
</evidence>
<evidence type="ECO:0000256" key="5">
    <source>
        <dbReference type="ARBA" id="ARBA00023136"/>
    </source>
</evidence>
<feature type="transmembrane region" description="Helical" evidence="6">
    <location>
        <begin position="319"/>
        <end position="339"/>
    </location>
</feature>
<name>A0A412B1C1_9FIRM</name>
<feature type="transmembrane region" description="Helical" evidence="6">
    <location>
        <begin position="186"/>
        <end position="208"/>
    </location>
</feature>
<keyword evidence="5 6" id="KW-0472">Membrane</keyword>
<feature type="transmembrane region" description="Helical" evidence="6">
    <location>
        <begin position="40"/>
        <end position="66"/>
    </location>
</feature>
<feature type="transmembrane region" description="Helical" evidence="6">
    <location>
        <begin position="444"/>
        <end position="467"/>
    </location>
</feature>
<dbReference type="GO" id="GO:0005886">
    <property type="term" value="C:plasma membrane"/>
    <property type="evidence" value="ECO:0007669"/>
    <property type="project" value="UniProtKB-SubCell"/>
</dbReference>
<dbReference type="InterPro" id="IPR050833">
    <property type="entry name" value="Poly_Biosynth_Transport"/>
</dbReference>
<dbReference type="InterPro" id="IPR024923">
    <property type="entry name" value="PG_synth_SpoVB"/>
</dbReference>
<accession>A0A412B1C1</accession>
<dbReference type="PANTHER" id="PTHR30250:SF21">
    <property type="entry name" value="LIPID II FLIPPASE MURJ"/>
    <property type="match status" value="1"/>
</dbReference>
<gene>
    <name evidence="7" type="ORF">DWY99_00285</name>
</gene>
<reference evidence="7 8" key="1">
    <citation type="submission" date="2018-08" db="EMBL/GenBank/DDBJ databases">
        <title>A genome reference for cultivated species of the human gut microbiota.</title>
        <authorList>
            <person name="Zou Y."/>
            <person name="Xue W."/>
            <person name="Luo G."/>
        </authorList>
    </citation>
    <scope>NUCLEOTIDE SEQUENCE [LARGE SCALE GENOMIC DNA]</scope>
    <source>
        <strain evidence="7 8">AF28-26</strain>
    </source>
</reference>
<keyword evidence="4 6" id="KW-1133">Transmembrane helix</keyword>
<dbReference type="PANTHER" id="PTHR30250">
    <property type="entry name" value="PST FAMILY PREDICTED COLANIC ACID TRANSPORTER"/>
    <property type="match status" value="1"/>
</dbReference>
<feature type="transmembrane region" description="Helical" evidence="6">
    <location>
        <begin position="473"/>
        <end position="494"/>
    </location>
</feature>
<keyword evidence="3 6" id="KW-0812">Transmembrane</keyword>
<evidence type="ECO:0000256" key="2">
    <source>
        <dbReference type="ARBA" id="ARBA00022475"/>
    </source>
</evidence>
<dbReference type="CDD" id="cd13124">
    <property type="entry name" value="MATE_SpoVB_like"/>
    <property type="match status" value="1"/>
</dbReference>
<evidence type="ECO:0000313" key="7">
    <source>
        <dbReference type="EMBL" id="RGQ44771.1"/>
    </source>
</evidence>
<keyword evidence="2" id="KW-1003">Cell membrane</keyword>
<sequence length="515" mass="56804">MRKRAFLINSLMLTSAVLLSRVIGISFRVYMSNKIGAEGIGLYQLICTIFLFASTFVTSGVSLAVTRLVTEALARKEYQKAKTAVRRALILGLFFSLLMGGALLFSADYIGNQVLKDPRTILSLKILAPSLPFMAVSACFRGYFFAVRQVIKTASEQLLEQIAEIVIFALVVNFLAPMSLEYACCAIVLGTTGAEIFSCLYSFLLYWGELGKLRGKASKGRISGGIKKLLSICLPVTASSCLRSGLSMTENILIPPGLKRNGASYEGSLAGYGMITGMVMPVITFPSAFLSSFSMLLIPELSEANAANHKKNIHYIAGRVFQITFLFSIFICGFFVFFAKDLGLLIYHDSAPGIYLSVLAPVIPLMYLDSVVDGMLKGLNEQLSYLSYNIIDSVMRVGLILFLLPLMGLNGLIVVIFASEILNSTLSIARLMKVTQLKMRFFTWILKPALAVVFPGLLLIGFSSILSKLLPDVLFRVLFELIFTVGIYLLLLFAMKSLTKDDIRWLKSIFRQMKQ</sequence>
<feature type="transmembrane region" description="Helical" evidence="6">
    <location>
        <begin position="87"/>
        <end position="106"/>
    </location>
</feature>
<protein>
    <submittedName>
        <fullName evidence="7">Polysaccharide biosynthesis protein</fullName>
    </submittedName>
</protein>
<dbReference type="EMBL" id="QRTC01000001">
    <property type="protein sequence ID" value="RGQ44771.1"/>
    <property type="molecule type" value="Genomic_DNA"/>
</dbReference>
<evidence type="ECO:0000256" key="1">
    <source>
        <dbReference type="ARBA" id="ARBA00004651"/>
    </source>
</evidence>
<comment type="caution">
    <text evidence="7">The sequence shown here is derived from an EMBL/GenBank/DDBJ whole genome shotgun (WGS) entry which is preliminary data.</text>
</comment>
<feature type="transmembrane region" description="Helical" evidence="6">
    <location>
        <begin position="269"/>
        <end position="298"/>
    </location>
</feature>
<dbReference type="AlphaFoldDB" id="A0A412B1C1"/>
<evidence type="ECO:0000313" key="8">
    <source>
        <dbReference type="Proteomes" id="UP000284751"/>
    </source>
</evidence>
<comment type="subcellular location">
    <subcellularLocation>
        <location evidence="1">Cell membrane</location>
        <topology evidence="1">Multi-pass membrane protein</topology>
    </subcellularLocation>
</comment>
<feature type="transmembrane region" description="Helical" evidence="6">
    <location>
        <begin position="351"/>
        <end position="371"/>
    </location>
</feature>
<dbReference type="Proteomes" id="UP000284751">
    <property type="component" value="Unassembled WGS sequence"/>
</dbReference>
<proteinExistence type="predicted"/>
<evidence type="ECO:0000256" key="6">
    <source>
        <dbReference type="SAM" id="Phobius"/>
    </source>
</evidence>
<feature type="transmembrane region" description="Helical" evidence="6">
    <location>
        <begin position="158"/>
        <end position="180"/>
    </location>
</feature>